<keyword evidence="3" id="KW-1185">Reference proteome</keyword>
<dbReference type="OrthoDB" id="3530622at2"/>
<proteinExistence type="predicted"/>
<dbReference type="EMBL" id="RDSR01000002">
    <property type="protein sequence ID" value="RNE67079.1"/>
    <property type="molecule type" value="Genomic_DNA"/>
</dbReference>
<accession>A0A3M8LQG2</accession>
<dbReference type="InterPro" id="IPR043714">
    <property type="entry name" value="DUF5655"/>
</dbReference>
<evidence type="ECO:0000313" key="3">
    <source>
        <dbReference type="Proteomes" id="UP000279859"/>
    </source>
</evidence>
<dbReference type="Proteomes" id="UP000279859">
    <property type="component" value="Unassembled WGS sequence"/>
</dbReference>
<name>A0A3M8LQG2_9MICO</name>
<gene>
    <name evidence="2" type="ORF">EEJ31_01940</name>
</gene>
<feature type="domain" description="DUF5655" evidence="1">
    <location>
        <begin position="73"/>
        <end position="179"/>
    </location>
</feature>
<evidence type="ECO:0000259" key="1">
    <source>
        <dbReference type="Pfam" id="PF18899"/>
    </source>
</evidence>
<sequence length="181" mass="20031">MRHWQAGLLERSTGHGVVHWLERIRETAPSTEAALRTWLGEQGVTGYSQLLLVHETFGYPEFMLASSDELIAGQYADRPELRPILDAVLAALPTLGEVTVQVRKTYIALVGPRRSFALVQPTTRKRVDLGLRIEAPADASRVLPARSLGSASFTARIPLASPDEVDDEVTGWLRRTYDANL</sequence>
<protein>
    <recommendedName>
        <fullName evidence="1">DUF5655 domain-containing protein</fullName>
    </recommendedName>
</protein>
<organism evidence="2 3">
    <name type="scientific">Cryobacterium tepidiphilum</name>
    <dbReference type="NCBI Taxonomy" id="2486026"/>
    <lineage>
        <taxon>Bacteria</taxon>
        <taxon>Bacillati</taxon>
        <taxon>Actinomycetota</taxon>
        <taxon>Actinomycetes</taxon>
        <taxon>Micrococcales</taxon>
        <taxon>Microbacteriaceae</taxon>
        <taxon>Cryobacterium</taxon>
    </lineage>
</organism>
<comment type="caution">
    <text evidence="2">The sequence shown here is derived from an EMBL/GenBank/DDBJ whole genome shotgun (WGS) entry which is preliminary data.</text>
</comment>
<reference evidence="2 3" key="1">
    <citation type="submission" date="2018-11" db="EMBL/GenBank/DDBJ databases">
        <title>Cryobacterium sp. nov., isolated from rhizosphere soil of lettuce.</title>
        <authorList>
            <person name="Wang Y."/>
        </authorList>
    </citation>
    <scope>NUCLEOTIDE SEQUENCE [LARGE SCALE GENOMIC DNA]</scope>
    <source>
        <strain evidence="2 3">NEAU-85</strain>
    </source>
</reference>
<evidence type="ECO:0000313" key="2">
    <source>
        <dbReference type="EMBL" id="RNE67079.1"/>
    </source>
</evidence>
<dbReference type="AlphaFoldDB" id="A0A3M8LQG2"/>
<dbReference type="Pfam" id="PF18899">
    <property type="entry name" value="DUF5655"/>
    <property type="match status" value="1"/>
</dbReference>